<reference evidence="3 4" key="1">
    <citation type="submission" date="2014-04" db="EMBL/GenBank/DDBJ databases">
        <title>Comparative Genomics of Cryptosporidium Species.</title>
        <authorList>
            <person name="Silva J.C."/>
            <person name="Su Q."/>
            <person name="Chalmers R."/>
            <person name="Chibucos M.C."/>
            <person name="Elwin K."/>
            <person name="Godinez A."/>
            <person name="Guo F."/>
            <person name="Huynh K."/>
            <person name="Orvis J."/>
            <person name="Ott S."/>
            <person name="Sadzewicz L."/>
            <person name="Sengamalay N."/>
            <person name="Shetty A."/>
            <person name="Sun M."/>
            <person name="Tallon L."/>
            <person name="Xiao L."/>
            <person name="Zhang H."/>
            <person name="Fraser C.M."/>
            <person name="Zhu G."/>
            <person name="Kissinger J."/>
            <person name="Widmer G."/>
        </authorList>
    </citation>
    <scope>NUCLEOTIDE SEQUENCE [LARGE SCALE GENOMIC DNA]</scope>
    <source>
        <strain evidence="3 4">UKMEL1</strain>
    </source>
</reference>
<evidence type="ECO:0000256" key="2">
    <source>
        <dbReference type="SAM" id="MobiDB-lite"/>
    </source>
</evidence>
<accession>A0A2P4Z3Z1</accession>
<dbReference type="OrthoDB" id="339358at2759"/>
<dbReference type="AlphaFoldDB" id="A0A2P4Z3Z1"/>
<dbReference type="Proteomes" id="UP000236928">
    <property type="component" value="Unassembled WGS sequence"/>
</dbReference>
<comment type="caution">
    <text evidence="3">The sequence shown here is derived from an EMBL/GenBank/DDBJ whole genome shotgun (WGS) entry which is preliminary data.</text>
</comment>
<sequence length="737" mass="85253">MPFKCCMGNNLQNGSNQELDEDCDLIKKVPKPIDLNEGYNRQIELLIFNNKMNKNQIYQGFNFTNNSINRLKYDPGQYFNVTPITFVETKVSNLLNTPSGSAIAEASSNIMLSNCNSPIKLVTSIMGTPKSSSLNYTEPSVLTTNVELNQNSSDKSSVEKKIPQDSNFEEKEIGVIEEINNSSELFKESDEKIKCIEFEDQKSTNTTKVVQTQKELEIYSIENENEFEYKNSILDKYVDKTTNKCHELDFDTINKTNNEKTSNFDIFGIKSDIDKFVFLSNKLKNENSQVEKKKKKSKKTIHIEISFSPKNNIFVDAQHNQNESKSESHKKIKIESNDSNQQNHTQSQEFFRKNINKYNSVESNNTNPNGLDERPIEVIHKTDSCYDPNVNKSDKVHTSEYENMTKEPINIKDYDLVKEEISNIPNNHNLQSFTMSEIKNNKNMAGTENSNSFEKQSNFGIKSFEKLIPFIDDSEANDYSTNLEKSEKSKFSTQTKLINSLTDIKQPNNKLTEFSQKTLEQLNGSLPIVESDPQLAQLFASAQIRIEDINNQKESIENNIQTEECDSIDLIVKFLENPSKYEDSISWATIKAVKEVYEPQIEYAKKELDRWMNTEKNSDESKENIDYYSNLISELQEKIMLAEEARELLLSRYKSDEIQFMLQDEKNSLEEIKKKMNKESNELRSIEEQYLNGCINLKEDVRASRIKIRNFENEIKSKLAKIHKLEELLRIHEITKF</sequence>
<feature type="compositionally biased region" description="Polar residues" evidence="2">
    <location>
        <begin position="337"/>
        <end position="346"/>
    </location>
</feature>
<evidence type="ECO:0000313" key="4">
    <source>
        <dbReference type="Proteomes" id="UP000236928"/>
    </source>
</evidence>
<feature type="region of interest" description="Disordered" evidence="2">
    <location>
        <begin position="320"/>
        <end position="346"/>
    </location>
</feature>
<keyword evidence="1" id="KW-0175">Coiled coil</keyword>
<protein>
    <submittedName>
        <fullName evidence="3">Uncharacterized protein</fullName>
    </submittedName>
</protein>
<keyword evidence="4" id="KW-1185">Reference proteome</keyword>
<feature type="coiled-coil region" evidence="1">
    <location>
        <begin position="539"/>
        <end position="566"/>
    </location>
</feature>
<evidence type="ECO:0000256" key="1">
    <source>
        <dbReference type="SAM" id="Coils"/>
    </source>
</evidence>
<feature type="compositionally biased region" description="Basic and acidic residues" evidence="2">
    <location>
        <begin position="322"/>
        <end position="336"/>
    </location>
</feature>
<proteinExistence type="predicted"/>
<gene>
    <name evidence="3" type="ORF">CmeUKMEL1_13885</name>
</gene>
<name>A0A2P4Z3Z1_9CRYT</name>
<dbReference type="EMBL" id="JIBK01000047">
    <property type="protein sequence ID" value="POM84736.1"/>
    <property type="molecule type" value="Genomic_DNA"/>
</dbReference>
<evidence type="ECO:0000313" key="3">
    <source>
        <dbReference type="EMBL" id="POM84736.1"/>
    </source>
</evidence>
<feature type="coiled-coil region" evidence="1">
    <location>
        <begin position="632"/>
        <end position="728"/>
    </location>
</feature>
<organism evidence="3 4">
    <name type="scientific">Cryptosporidium meleagridis</name>
    <dbReference type="NCBI Taxonomy" id="93969"/>
    <lineage>
        <taxon>Eukaryota</taxon>
        <taxon>Sar</taxon>
        <taxon>Alveolata</taxon>
        <taxon>Apicomplexa</taxon>
        <taxon>Conoidasida</taxon>
        <taxon>Coccidia</taxon>
        <taxon>Eucoccidiorida</taxon>
        <taxon>Eimeriorina</taxon>
        <taxon>Cryptosporidiidae</taxon>
        <taxon>Cryptosporidium</taxon>
    </lineage>
</organism>
<dbReference type="VEuPathDB" id="CryptoDB:CmeUKMEL1_13885"/>